<dbReference type="PROSITE" id="PS51257">
    <property type="entry name" value="PROKAR_LIPOPROTEIN"/>
    <property type="match status" value="1"/>
</dbReference>
<sequence length="239" mass="26436">MRKFVSPISLLQSAVALVLIFGCLYAAQWQLDRGQGQTNTNNIIRENLELDPIEMSNPANLDAVANQWRLTNVTGSFSSSHQELVRNRYHEGKFGFEVLTLFTAVTGENFWVDRGWVAAGKDASTPPDVPVIEDGTNTITARIRSENLSRQLQGSFFVTSAKSAKPDSIAKIQGIDAQPYYLDLISSSNGKIVPLTEIQLPELSSGPHYAYALQWLAFAVLALIGRILLFREAERLPLV</sequence>
<name>A0A6J6UG77_9ZZZZ</name>
<reference evidence="6" key="1">
    <citation type="submission" date="2020-05" db="EMBL/GenBank/DDBJ databases">
        <authorList>
            <person name="Chiriac C."/>
            <person name="Salcher M."/>
            <person name="Ghai R."/>
            <person name="Kavagutti S V."/>
        </authorList>
    </citation>
    <scope>NUCLEOTIDE SEQUENCE</scope>
</reference>
<keyword evidence="3 5" id="KW-1133">Transmembrane helix</keyword>
<proteinExistence type="predicted"/>
<evidence type="ECO:0000256" key="2">
    <source>
        <dbReference type="ARBA" id="ARBA00022692"/>
    </source>
</evidence>
<comment type="subcellular location">
    <subcellularLocation>
        <location evidence="1">Membrane</location>
    </subcellularLocation>
</comment>
<dbReference type="Pfam" id="PF02104">
    <property type="entry name" value="SURF1"/>
    <property type="match status" value="1"/>
</dbReference>
<dbReference type="GO" id="GO:0016020">
    <property type="term" value="C:membrane"/>
    <property type="evidence" value="ECO:0007669"/>
    <property type="project" value="UniProtKB-SubCell"/>
</dbReference>
<keyword evidence="2 5" id="KW-0812">Transmembrane</keyword>
<organism evidence="6">
    <name type="scientific">freshwater metagenome</name>
    <dbReference type="NCBI Taxonomy" id="449393"/>
    <lineage>
        <taxon>unclassified sequences</taxon>
        <taxon>metagenomes</taxon>
        <taxon>ecological metagenomes</taxon>
    </lineage>
</organism>
<protein>
    <submittedName>
        <fullName evidence="6">Unannotated protein</fullName>
    </submittedName>
</protein>
<accession>A0A6J6UG77</accession>
<dbReference type="PANTHER" id="PTHR23427">
    <property type="entry name" value="SURFEIT LOCUS PROTEIN"/>
    <property type="match status" value="1"/>
</dbReference>
<dbReference type="AlphaFoldDB" id="A0A6J6UG77"/>
<evidence type="ECO:0000256" key="4">
    <source>
        <dbReference type="ARBA" id="ARBA00023136"/>
    </source>
</evidence>
<dbReference type="PANTHER" id="PTHR23427:SF2">
    <property type="entry name" value="SURFEIT LOCUS PROTEIN 1"/>
    <property type="match status" value="1"/>
</dbReference>
<dbReference type="InterPro" id="IPR002994">
    <property type="entry name" value="Surf1/Shy1"/>
</dbReference>
<evidence type="ECO:0000256" key="3">
    <source>
        <dbReference type="ARBA" id="ARBA00022989"/>
    </source>
</evidence>
<feature type="transmembrane region" description="Helical" evidence="5">
    <location>
        <begin position="209"/>
        <end position="229"/>
    </location>
</feature>
<dbReference type="CDD" id="cd06662">
    <property type="entry name" value="SURF1"/>
    <property type="match status" value="1"/>
</dbReference>
<evidence type="ECO:0000256" key="1">
    <source>
        <dbReference type="ARBA" id="ARBA00004370"/>
    </source>
</evidence>
<gene>
    <name evidence="6" type="ORF">UFOPK2844_00894</name>
</gene>
<evidence type="ECO:0000256" key="5">
    <source>
        <dbReference type="SAM" id="Phobius"/>
    </source>
</evidence>
<keyword evidence="4 5" id="KW-0472">Membrane</keyword>
<dbReference type="PROSITE" id="PS50895">
    <property type="entry name" value="SURF1"/>
    <property type="match status" value="1"/>
</dbReference>
<evidence type="ECO:0000313" key="6">
    <source>
        <dbReference type="EMBL" id="CAB4758078.1"/>
    </source>
</evidence>
<dbReference type="EMBL" id="CAEZZG010000013">
    <property type="protein sequence ID" value="CAB4758078.1"/>
    <property type="molecule type" value="Genomic_DNA"/>
</dbReference>
<dbReference type="InterPro" id="IPR045214">
    <property type="entry name" value="Surf1/Surf4"/>
</dbReference>